<dbReference type="AlphaFoldDB" id="A0A392SYM9"/>
<dbReference type="GO" id="GO:0003700">
    <property type="term" value="F:DNA-binding transcription factor activity"/>
    <property type="evidence" value="ECO:0007669"/>
    <property type="project" value="InterPro"/>
</dbReference>
<dbReference type="EMBL" id="LXQA010461523">
    <property type="protein sequence ID" value="MCI53324.1"/>
    <property type="molecule type" value="Genomic_DNA"/>
</dbReference>
<protein>
    <submittedName>
        <fullName evidence="1">Protein NLP8-like</fullName>
    </submittedName>
</protein>
<feature type="non-terminal residue" evidence="1">
    <location>
        <position position="47"/>
    </location>
</feature>
<comment type="caution">
    <text evidence="1">The sequence shown here is derived from an EMBL/GenBank/DDBJ whole genome shotgun (WGS) entry which is preliminary data.</text>
</comment>
<name>A0A392SYM9_9FABA</name>
<keyword evidence="2" id="KW-1185">Reference proteome</keyword>
<dbReference type="Proteomes" id="UP000265520">
    <property type="component" value="Unassembled WGS sequence"/>
</dbReference>
<accession>A0A392SYM9</accession>
<evidence type="ECO:0000313" key="2">
    <source>
        <dbReference type="Proteomes" id="UP000265520"/>
    </source>
</evidence>
<dbReference type="InterPro" id="IPR045012">
    <property type="entry name" value="NLP"/>
</dbReference>
<evidence type="ECO:0000313" key="1">
    <source>
        <dbReference type="EMBL" id="MCI53324.1"/>
    </source>
</evidence>
<proteinExistence type="predicted"/>
<dbReference type="PANTHER" id="PTHR32002:SF41">
    <property type="entry name" value="PROTEIN NLP8"/>
    <property type="match status" value="1"/>
</dbReference>
<dbReference type="PANTHER" id="PTHR32002">
    <property type="entry name" value="PROTEIN NLP8"/>
    <property type="match status" value="1"/>
</dbReference>
<sequence length="47" mass="5218">MLAGYREVSRTFTFSTEGKPGFLPGLLGCVFISKVPEWTSNVGYYNP</sequence>
<reference evidence="1 2" key="1">
    <citation type="journal article" date="2018" name="Front. Plant Sci.">
        <title>Red Clover (Trifolium pratense) and Zigzag Clover (T. medium) - A Picture of Genomic Similarities and Differences.</title>
        <authorList>
            <person name="Dluhosova J."/>
            <person name="Istvanek J."/>
            <person name="Nedelnik J."/>
            <person name="Repkova J."/>
        </authorList>
    </citation>
    <scope>NUCLEOTIDE SEQUENCE [LARGE SCALE GENOMIC DNA]</scope>
    <source>
        <strain evidence="2">cv. 10/8</strain>
        <tissue evidence="1">Leaf</tissue>
    </source>
</reference>
<organism evidence="1 2">
    <name type="scientific">Trifolium medium</name>
    <dbReference type="NCBI Taxonomy" id="97028"/>
    <lineage>
        <taxon>Eukaryota</taxon>
        <taxon>Viridiplantae</taxon>
        <taxon>Streptophyta</taxon>
        <taxon>Embryophyta</taxon>
        <taxon>Tracheophyta</taxon>
        <taxon>Spermatophyta</taxon>
        <taxon>Magnoliopsida</taxon>
        <taxon>eudicotyledons</taxon>
        <taxon>Gunneridae</taxon>
        <taxon>Pentapetalae</taxon>
        <taxon>rosids</taxon>
        <taxon>fabids</taxon>
        <taxon>Fabales</taxon>
        <taxon>Fabaceae</taxon>
        <taxon>Papilionoideae</taxon>
        <taxon>50 kb inversion clade</taxon>
        <taxon>NPAAA clade</taxon>
        <taxon>Hologalegina</taxon>
        <taxon>IRL clade</taxon>
        <taxon>Trifolieae</taxon>
        <taxon>Trifolium</taxon>
    </lineage>
</organism>